<comment type="caution">
    <text evidence="3">The sequence shown here is derived from an EMBL/GenBank/DDBJ whole genome shotgun (WGS) entry which is preliminary data.</text>
</comment>
<evidence type="ECO:0000256" key="1">
    <source>
        <dbReference type="SAM" id="SignalP"/>
    </source>
</evidence>
<gene>
    <name evidence="3" type="ORF">EP867_02490</name>
</gene>
<dbReference type="EMBL" id="SBLC01000003">
    <property type="protein sequence ID" value="RWY44269.1"/>
    <property type="molecule type" value="Genomic_DNA"/>
</dbReference>
<feature type="signal peptide" evidence="1">
    <location>
        <begin position="1"/>
        <end position="23"/>
    </location>
</feature>
<feature type="domain" description="IcmF-related" evidence="2">
    <location>
        <begin position="57"/>
        <end position="118"/>
    </location>
</feature>
<proteinExistence type="predicted"/>
<keyword evidence="4" id="KW-1185">Reference proteome</keyword>
<keyword evidence="1" id="KW-0732">Signal</keyword>
<reference evidence="3 4" key="1">
    <citation type="journal article" date="2015" name="Int. J. Syst. Evol. Microbiol.">
        <title>Gemmobacter intermedius sp. nov., isolated from a white stork (Ciconia ciconia).</title>
        <authorList>
            <person name="Kampfer P."/>
            <person name="Jerzak L."/>
            <person name="Wilharm G."/>
            <person name="Golke J."/>
            <person name="Busse H.J."/>
            <person name="Glaeser S.P."/>
        </authorList>
    </citation>
    <scope>NUCLEOTIDE SEQUENCE [LARGE SCALE GENOMIC DNA]</scope>
    <source>
        <strain evidence="3 4">119/4</strain>
    </source>
</reference>
<name>A0A444MFH3_9RHOB</name>
<dbReference type="AlphaFoldDB" id="A0A444MFH3"/>
<dbReference type="Proteomes" id="UP000287168">
    <property type="component" value="Unassembled WGS sequence"/>
</dbReference>
<organism evidence="3 4">
    <name type="scientific">Falsigemmobacter intermedius</name>
    <dbReference type="NCBI Taxonomy" id="1553448"/>
    <lineage>
        <taxon>Bacteria</taxon>
        <taxon>Pseudomonadati</taxon>
        <taxon>Pseudomonadota</taxon>
        <taxon>Alphaproteobacteria</taxon>
        <taxon>Rhodobacterales</taxon>
        <taxon>Paracoccaceae</taxon>
        <taxon>Falsigemmobacter</taxon>
    </lineage>
</organism>
<accession>A0A444MFH3</accession>
<protein>
    <recommendedName>
        <fullName evidence="2">IcmF-related domain-containing protein</fullName>
    </recommendedName>
</protein>
<evidence type="ECO:0000313" key="4">
    <source>
        <dbReference type="Proteomes" id="UP000287168"/>
    </source>
</evidence>
<feature type="chain" id="PRO_5019135084" description="IcmF-related domain-containing protein" evidence="1">
    <location>
        <begin position="24"/>
        <end position="118"/>
    </location>
</feature>
<dbReference type="Pfam" id="PF06761">
    <property type="entry name" value="IcmF-related"/>
    <property type="match status" value="1"/>
</dbReference>
<evidence type="ECO:0000313" key="3">
    <source>
        <dbReference type="EMBL" id="RWY44269.1"/>
    </source>
</evidence>
<dbReference type="InterPro" id="IPR009612">
    <property type="entry name" value="IcmF-rel"/>
</dbReference>
<evidence type="ECO:0000259" key="2">
    <source>
        <dbReference type="Pfam" id="PF06761"/>
    </source>
</evidence>
<sequence length="118" mass="12728">MAPFAAVLCLGLGLAVPLVQHHAANEALIARVAQQVQEVERQIPQGAEVNSDPLPVLAALDRLRRLPGAPEGEVTKAPDPSAGLYVDNLLQNGARLAYRDGLNRLLLPRLLLRLEEVM</sequence>